<dbReference type="STRING" id="391587.KAOT1_22161"/>
<dbReference type="RefSeq" id="WP_007096956.1">
    <property type="nucleotide sequence ID" value="NZ_CP142125.1"/>
</dbReference>
<feature type="transmembrane region" description="Helical" evidence="1">
    <location>
        <begin position="188"/>
        <end position="210"/>
    </location>
</feature>
<evidence type="ECO:0000256" key="1">
    <source>
        <dbReference type="SAM" id="Phobius"/>
    </source>
</evidence>
<feature type="transmembrane region" description="Helical" evidence="1">
    <location>
        <begin position="38"/>
        <end position="56"/>
    </location>
</feature>
<feature type="transmembrane region" description="Helical" evidence="1">
    <location>
        <begin position="91"/>
        <end position="112"/>
    </location>
</feature>
<reference evidence="2 3" key="1">
    <citation type="journal article" date="2011" name="J. Bacteriol.">
        <title>Genome sequence of the algicidal bacterium Kordia algicida OT-1.</title>
        <authorList>
            <person name="Lee H.S."/>
            <person name="Kang S.G."/>
            <person name="Kwon K.K."/>
            <person name="Lee J.H."/>
            <person name="Kim S.J."/>
        </authorList>
    </citation>
    <scope>NUCLEOTIDE SEQUENCE [LARGE SCALE GENOMIC DNA]</scope>
    <source>
        <strain evidence="2 3">OT-1</strain>
    </source>
</reference>
<name>A9E1A2_9FLAO</name>
<dbReference type="EMBL" id="ABIB01000007">
    <property type="protein sequence ID" value="EDP95602.1"/>
    <property type="molecule type" value="Genomic_DNA"/>
</dbReference>
<accession>A9E1A2</accession>
<keyword evidence="1" id="KW-0812">Transmembrane</keyword>
<dbReference type="OrthoDB" id="1440778at2"/>
<feature type="transmembrane region" description="Helical" evidence="1">
    <location>
        <begin position="155"/>
        <end position="176"/>
    </location>
</feature>
<feature type="transmembrane region" description="Helical" evidence="1">
    <location>
        <begin position="124"/>
        <end position="143"/>
    </location>
</feature>
<keyword evidence="1" id="KW-0472">Membrane</keyword>
<protein>
    <submittedName>
        <fullName evidence="2">Uncharacterized protein</fullName>
    </submittedName>
</protein>
<organism evidence="2 3">
    <name type="scientific">Kordia algicida OT-1</name>
    <dbReference type="NCBI Taxonomy" id="391587"/>
    <lineage>
        <taxon>Bacteria</taxon>
        <taxon>Pseudomonadati</taxon>
        <taxon>Bacteroidota</taxon>
        <taxon>Flavobacteriia</taxon>
        <taxon>Flavobacteriales</taxon>
        <taxon>Flavobacteriaceae</taxon>
        <taxon>Kordia</taxon>
    </lineage>
</organism>
<comment type="caution">
    <text evidence="2">The sequence shown here is derived from an EMBL/GenBank/DDBJ whole genome shotgun (WGS) entry which is preliminary data.</text>
</comment>
<feature type="transmembrane region" description="Helical" evidence="1">
    <location>
        <begin position="62"/>
        <end position="79"/>
    </location>
</feature>
<sequence length="218" mass="25750">MNFNTFSEIITKVTPLVLIFGASVGLYYYKQLTNVAKLLFYFLLGSLLIDLCSRLLEKIFSNNLILVFVLTLLELLIFLKLYYELTQKKKLVIFLSIFGVLYTIIESIYVNTNDVKLFQPYAKAFGPLLIVGMTLLFFFELIRDEENLFKRENDYFVLNSMILCFFSLQFLVFLPLNFLVNTDIQLTGYILIGNIFFMILFYLYLTYFIWKRGRNLKQ</sequence>
<evidence type="ECO:0000313" key="2">
    <source>
        <dbReference type="EMBL" id="EDP95602.1"/>
    </source>
</evidence>
<keyword evidence="1" id="KW-1133">Transmembrane helix</keyword>
<dbReference type="AlphaFoldDB" id="A9E1A2"/>
<keyword evidence="3" id="KW-1185">Reference proteome</keyword>
<dbReference type="Proteomes" id="UP000002945">
    <property type="component" value="Unassembled WGS sequence"/>
</dbReference>
<gene>
    <name evidence="2" type="ORF">KAOT1_22161</name>
</gene>
<dbReference type="eggNOG" id="ENOG5033M0D">
    <property type="taxonomic scope" value="Bacteria"/>
</dbReference>
<feature type="transmembrane region" description="Helical" evidence="1">
    <location>
        <begin position="12"/>
        <end position="29"/>
    </location>
</feature>
<proteinExistence type="predicted"/>
<evidence type="ECO:0000313" key="3">
    <source>
        <dbReference type="Proteomes" id="UP000002945"/>
    </source>
</evidence>
<dbReference type="HOGENOM" id="CLU_1265567_0_0_10"/>